<dbReference type="VEuPathDB" id="VectorBase:CSON002280"/>
<gene>
    <name evidence="3" type="primary">CSON002280</name>
</gene>
<dbReference type="PANTHER" id="PTHR24072">
    <property type="entry name" value="RHO FAMILY GTPASE"/>
    <property type="match status" value="1"/>
</dbReference>
<keyword evidence="2" id="KW-0342">GTP-binding</keyword>
<keyword evidence="1" id="KW-0547">Nucleotide-binding</keyword>
<dbReference type="GO" id="GO:0001667">
    <property type="term" value="P:ameboidal-type cell migration"/>
    <property type="evidence" value="ECO:0007669"/>
    <property type="project" value="UniProtKB-ARBA"/>
</dbReference>
<protein>
    <submittedName>
        <fullName evidence="3">CSON002280 protein</fullName>
    </submittedName>
</protein>
<dbReference type="PROSITE" id="PS51421">
    <property type="entry name" value="RAS"/>
    <property type="match status" value="1"/>
</dbReference>
<dbReference type="InterPro" id="IPR001806">
    <property type="entry name" value="Small_GTPase"/>
</dbReference>
<dbReference type="GO" id="GO:0007264">
    <property type="term" value="P:small GTPase-mediated signal transduction"/>
    <property type="evidence" value="ECO:0007669"/>
    <property type="project" value="InterPro"/>
</dbReference>
<dbReference type="EMBL" id="UFQT01001380">
    <property type="protein sequence ID" value="SSX30296.1"/>
    <property type="molecule type" value="Genomic_DNA"/>
</dbReference>
<dbReference type="PROSITE" id="PS51419">
    <property type="entry name" value="RAB"/>
    <property type="match status" value="1"/>
</dbReference>
<organism evidence="3">
    <name type="scientific">Culicoides sonorensis</name>
    <name type="common">Biting midge</name>
    <dbReference type="NCBI Taxonomy" id="179676"/>
    <lineage>
        <taxon>Eukaryota</taxon>
        <taxon>Metazoa</taxon>
        <taxon>Ecdysozoa</taxon>
        <taxon>Arthropoda</taxon>
        <taxon>Hexapoda</taxon>
        <taxon>Insecta</taxon>
        <taxon>Pterygota</taxon>
        <taxon>Neoptera</taxon>
        <taxon>Endopterygota</taxon>
        <taxon>Diptera</taxon>
        <taxon>Nematocera</taxon>
        <taxon>Chironomoidea</taxon>
        <taxon>Ceratopogonidae</taxon>
        <taxon>Ceratopogoninae</taxon>
        <taxon>Culicoides</taxon>
        <taxon>Monoculicoides</taxon>
    </lineage>
</organism>
<reference evidence="3" key="1">
    <citation type="submission" date="2018-07" db="EMBL/GenBank/DDBJ databases">
        <authorList>
            <person name="Quirk P.G."/>
            <person name="Krulwich T.A."/>
        </authorList>
    </citation>
    <scope>NUCLEOTIDE SEQUENCE</scope>
</reference>
<dbReference type="GO" id="GO:0003006">
    <property type="term" value="P:developmental process involved in reproduction"/>
    <property type="evidence" value="ECO:0007669"/>
    <property type="project" value="UniProtKB-ARBA"/>
</dbReference>
<dbReference type="SMART" id="SM00173">
    <property type="entry name" value="RAS"/>
    <property type="match status" value="1"/>
</dbReference>
<dbReference type="GO" id="GO:0005525">
    <property type="term" value="F:GTP binding"/>
    <property type="evidence" value="ECO:0007669"/>
    <property type="project" value="UniProtKB-KW"/>
</dbReference>
<dbReference type="AlphaFoldDB" id="A0A336MJ33"/>
<dbReference type="InterPro" id="IPR005225">
    <property type="entry name" value="Small_GTP-bd"/>
</dbReference>
<dbReference type="SMART" id="SM00175">
    <property type="entry name" value="RAB"/>
    <property type="match status" value="1"/>
</dbReference>
<evidence type="ECO:0000256" key="1">
    <source>
        <dbReference type="ARBA" id="ARBA00022741"/>
    </source>
</evidence>
<dbReference type="SMART" id="SM00174">
    <property type="entry name" value="RHO"/>
    <property type="match status" value="2"/>
</dbReference>
<sequence>MGDIPIDMPESKHVKNIVTIGDGAVGKTCLLHAFTEESFLQDYIPTIFEKSEFDITVDGIDHVIKLYDTAGQEDYDQLRKTIYKHADCFLVCYSVDSRDSYQNVKPYWVKELKSVASHVPIVLCDIVIVGDAYVGKTNLLNRFRDNYFEDEYKVTIYDRADFELNVDNCSHVIRLHDTNCHKRLYLSRRSIYENASCLIVCYAVDNHASYQSVVYNWTREFMVVRQFVPIVLVATKVDLRKPGSTGCVTTEEGEILSKQINANSFIECSAKEDIRVRETIYEAVRAAVVGVPEQSKQNDANDGFCCGLSWNCCNIS</sequence>
<proteinExistence type="predicted"/>
<dbReference type="SUPFAM" id="SSF52540">
    <property type="entry name" value="P-loop containing nucleoside triphosphate hydrolases"/>
    <property type="match status" value="2"/>
</dbReference>
<dbReference type="Pfam" id="PF00071">
    <property type="entry name" value="Ras"/>
    <property type="match status" value="2"/>
</dbReference>
<name>A0A336MJ33_CULSO</name>
<dbReference type="CDD" id="cd00154">
    <property type="entry name" value="Rab"/>
    <property type="match status" value="1"/>
</dbReference>
<dbReference type="InterPro" id="IPR003578">
    <property type="entry name" value="Small_GTPase_Rho"/>
</dbReference>
<dbReference type="PRINTS" id="PR00449">
    <property type="entry name" value="RASTRNSFRMNG"/>
</dbReference>
<dbReference type="GO" id="GO:0035006">
    <property type="term" value="P:melanization defense response"/>
    <property type="evidence" value="ECO:0007669"/>
    <property type="project" value="UniProtKB-ARBA"/>
</dbReference>
<dbReference type="NCBIfam" id="TIGR00231">
    <property type="entry name" value="small_GTP"/>
    <property type="match status" value="2"/>
</dbReference>
<dbReference type="GO" id="GO:0022412">
    <property type="term" value="P:cellular process involved in reproduction in multicellular organism"/>
    <property type="evidence" value="ECO:0007669"/>
    <property type="project" value="UniProtKB-ARBA"/>
</dbReference>
<dbReference type="SMART" id="SM00176">
    <property type="entry name" value="RAN"/>
    <property type="match status" value="1"/>
</dbReference>
<dbReference type="GO" id="GO:0035099">
    <property type="term" value="P:hemocyte migration"/>
    <property type="evidence" value="ECO:0007669"/>
    <property type="project" value="UniProtKB-ARBA"/>
</dbReference>
<accession>A0A336MJ33</accession>
<dbReference type="GO" id="GO:0003924">
    <property type="term" value="F:GTPase activity"/>
    <property type="evidence" value="ECO:0007669"/>
    <property type="project" value="InterPro"/>
</dbReference>
<dbReference type="PROSITE" id="PS51420">
    <property type="entry name" value="RHO"/>
    <property type="match status" value="1"/>
</dbReference>
<evidence type="ECO:0000313" key="3">
    <source>
        <dbReference type="EMBL" id="SSX30296.1"/>
    </source>
</evidence>
<dbReference type="CDD" id="cd00157">
    <property type="entry name" value="Rho"/>
    <property type="match status" value="1"/>
</dbReference>
<evidence type="ECO:0000256" key="2">
    <source>
        <dbReference type="ARBA" id="ARBA00023134"/>
    </source>
</evidence>
<dbReference type="InterPro" id="IPR027417">
    <property type="entry name" value="P-loop_NTPase"/>
</dbReference>
<dbReference type="Gene3D" id="3.40.50.300">
    <property type="entry name" value="P-loop containing nucleotide triphosphate hydrolases"/>
    <property type="match status" value="2"/>
</dbReference>